<dbReference type="SUPFAM" id="SSF50978">
    <property type="entry name" value="WD40 repeat-like"/>
    <property type="match status" value="2"/>
</dbReference>
<evidence type="ECO:0000256" key="15">
    <source>
        <dbReference type="SAM" id="MobiDB-lite"/>
    </source>
</evidence>
<dbReference type="InterPro" id="IPR019775">
    <property type="entry name" value="WD40_repeat_CS"/>
</dbReference>
<keyword evidence="7" id="KW-0677">Repeat</keyword>
<dbReference type="GO" id="GO:0005198">
    <property type="term" value="F:structural molecule activity"/>
    <property type="evidence" value="ECO:0007669"/>
    <property type="project" value="InterPro"/>
</dbReference>
<evidence type="ECO:0000256" key="10">
    <source>
        <dbReference type="ARBA" id="ARBA00023034"/>
    </source>
</evidence>
<dbReference type="SMART" id="SM00320">
    <property type="entry name" value="WD40"/>
    <property type="match status" value="14"/>
</dbReference>
<evidence type="ECO:0000256" key="13">
    <source>
        <dbReference type="ARBA" id="ARBA00025536"/>
    </source>
</evidence>
<dbReference type="SUPFAM" id="SSF82171">
    <property type="entry name" value="DPP6 N-terminal domain-like"/>
    <property type="match status" value="1"/>
</dbReference>
<keyword evidence="4" id="KW-0813">Transport</keyword>
<feature type="compositionally biased region" description="Polar residues" evidence="15">
    <location>
        <begin position="2110"/>
        <end position="2122"/>
    </location>
</feature>
<evidence type="ECO:0000256" key="11">
    <source>
        <dbReference type="ARBA" id="ARBA00023136"/>
    </source>
</evidence>
<feature type="domain" description="COPA/B TPR" evidence="18">
    <location>
        <begin position="625"/>
        <end position="768"/>
    </location>
</feature>
<feature type="domain" description="COPA/B second beta-propeller" evidence="16">
    <location>
        <begin position="1557"/>
        <end position="1801"/>
    </location>
</feature>
<evidence type="ECO:0000256" key="4">
    <source>
        <dbReference type="ARBA" id="ARBA00022448"/>
    </source>
</evidence>
<dbReference type="InterPro" id="IPR015943">
    <property type="entry name" value="WD40/YVTN_repeat-like_dom_sf"/>
</dbReference>
<dbReference type="PRINTS" id="PR00320">
    <property type="entry name" value="GPROTEINBRPT"/>
</dbReference>
<feature type="repeat" description="WD" evidence="14">
    <location>
        <begin position="244"/>
        <end position="285"/>
    </location>
</feature>
<feature type="repeat" description="WD" evidence="14">
    <location>
        <begin position="47"/>
        <end position="88"/>
    </location>
</feature>
<evidence type="ECO:0000313" key="19">
    <source>
        <dbReference type="EMBL" id="GER26570.1"/>
    </source>
</evidence>
<gene>
    <name evidence="19" type="ORF">STAS_02223</name>
</gene>
<feature type="compositionally biased region" description="Acidic residues" evidence="15">
    <location>
        <begin position="2090"/>
        <end position="2107"/>
    </location>
</feature>
<dbReference type="Pfam" id="PF00400">
    <property type="entry name" value="WD40"/>
    <property type="match status" value="10"/>
</dbReference>
<comment type="caution">
    <text evidence="19">The sequence shown here is derived from an EMBL/GenBank/DDBJ whole genome shotgun (WGS) entry which is preliminary data.</text>
</comment>
<comment type="function">
    <text evidence="13">The coatomer is a cytosolic protein complex that binds to dilysine motifs and reversibly associates with Golgi non-clathrin-coated vesicles, which further mediate biosynthetic protein transport from the ER, via the Golgi up to the trans Golgi network. Coatomer complex is required for budding from Golgi membranes, and is essential for the retrograde Golgi-to-ER transport of dilysine-tagged proteins.</text>
</comment>
<dbReference type="InterPro" id="IPR050844">
    <property type="entry name" value="Coatomer_complex_subunit"/>
</dbReference>
<dbReference type="CDD" id="cd22948">
    <property type="entry name" value="Coatomer_WDAD_alpha"/>
    <property type="match status" value="2"/>
</dbReference>
<dbReference type="GO" id="GO:0006890">
    <property type="term" value="P:retrograde vesicle-mediated transport, Golgi to endoplasmic reticulum"/>
    <property type="evidence" value="ECO:0007669"/>
    <property type="project" value="TreeGrafter"/>
</dbReference>
<evidence type="ECO:0000256" key="7">
    <source>
        <dbReference type="ARBA" id="ARBA00022737"/>
    </source>
</evidence>
<sequence length="2440" mass="274469">MLTKFETKSNRVKGLSFHSKRPWILASLHSGVIQLWDYRMGTLIDRFDEHDGPVRGVHFHQSQPLFVSGGDDYKIKVWNYKLHRCLFTLLGHLDYIRTVQFHHEYPWIVSASDDQTIRIWNWQSRTCISVLTGHNHYVMCASFHPKEDLVVSASLDQTVRVWDIGALRKKTVSPADDVLRLSQMNTDFFGGVDAVVKYVLEGHDRGVNWASFHPTLPLIVSGADDRQVKIWRMNDTKAWEVDTLRGHMNNVSCVLFHARQDIIVSNSEDKSIRVWDATKRTGLQTFRREHDRFWILAAHPEMNLLAAGHDSGMIIFKLERERAAFSVSGDSLFYVKDRFLRAFEYSSQKDTQLIAIRRPGSNSLNQGPRSLSYSPTENAVLICSDIDGGSYELYIIPKDSYGRGDTVQDAKRGIGGSAVFIARNRFAVLEKSTNHVLVKNLKNEVVKKSPLPVATDAIFYAGTGNLLCRSEDKVVIFDLQQRVVLGELQTSFVRYVVWSPDMESVALLSKHSIVIADKKLAHRCTLHETIRVKSGGWHDNGVFIYTTLTHIKYCLPNGDSGIVKTLDVPVYITKIYGSTIFCLDRDGKNRPIIIDPTEYVFKLSLLKKRYDQVMSMIKNSELCGQAMIAYLQQKGFPQVALYFVKDERTRFNLALESGNIEKALESAKRIDEKDHWYRLGVEALRQGNTGIVEYAYQKTKNFERLSFHYLITGNLDKLSKMMKIAEVKNDVMGQFHDALYLGDIRERVKILENAGHIPLAYITASVHGLQETAERLAAELGNNVPSLPEGKKASLLIPPSPVLCAGDWPLLMVSKGIFEGGLDEAARGPAEEDYYDEAADADWGEGLDIADVDNIQNGDISELVDKLVTRGDEDEEEEGGWDLEDLDLPPDSETPTKANNSSRSSVFVAPTPGMPVSQIWVQRSSLAAEHAAAGNFDTAMRLLSRQLGIRNFGPLKSQFIDLYNGSHSYLRAFASAPVVSVAIERGWSESASPNVRGPPALIYNFSQLEEKLKAGYKATTAGKFTEALRNFLSILHTIPLIVVETRREVDEVKELIVVVREYVLGLQMELRRRELKDNPVRQQELAAYFTHCNLQLPHMRLALMNAMTVCFKAQNLSTAANFARRLLETNPSQESQAKMARQVLQAAERNMKDATELNYDFRNPFVVCGATYVPIYRGQKDVTCPYCGTHFVPAHQGEVCAVCQLSVIGSDASGLLCSPSQFETKSNRVKGLSFHSKRPWILASLHSGVIQLWDYRMGTLIDRFEEHDGPVRGVQFHKSQPLFVSGGDDYKIKVWNYKLHRCLFTLLGHLDYIRTVQFHHESPWIVSASDDQTIRIWNWQSRTCISVLTGHNHYVMCASFHPKEDLVVSASLDQTVRVWDIGALRKKTVSPADDILRLSQMNTDFFGGVDAVVKYVLEGHDRGVNWASFHPTLPLIVSGADDRQVKIWRMNDTKAWEVDTLRGHMNNVSCVLFHTRQDIIVSNSEDKSIRVWDATKRTSLQTYRREHDRFWILAAHPEMNLLAAGHDSGMIVFKLERERPAFSVSGDSLFYVKDRFLRAFEYSSQKDTQLIPIRRPGSNNLNQGPRALSYSPTENAVLICSDVDGGSYELYVIPKDSYGRGDTVQDAKRGIGGSAVFIARNRFAVLEKSTNHVLVKNLKNEIVKKSPLPVATDAIFYAGTGNLLCRSEDRVVIFDLQQRIVLGDLQTSFVRYVVWSPDMESVALLSKHLIVIADKKLGHRCTLHETIRVKSGAWQENGVFIYTTLTHIKYCLPNGDCGIIKTLDVPVYITKIYGSTIFCLDRDEKNRPIIIDPTEYVFKLSLLKKRYDQVMSMIKNSELCGQAMIAYLQQKGFPQVALYFVKDERTRFNLALESGNIEKALESAKRIDEKDHWYKLGVEALRQGNTGIVEYAYQKTKNFERLSFHYLITGNLDKLSKMMKIAEVKNDVMGQFHDALYLGDIRERVKILETAGHLPLAYITASVHGLQDTAEHLAAELGENVPSVPEGKRASLLIPPQPVLCAGDWPLLMVSKGIFEGGLDEAARGPAEEDYYDEAADADWGQGLDIADVENIQNGDISELIDDLVTRGNEEEEEEGGWDLEDLDLPPDSETPTKANNSSRSSVFVAPTPGMPVSQIWVQRSSLAAEHAAAGNFDTAMRLLSRQLGIRNFGPLKSQFIDLHTGSHSYIRAFASAPVVSVAIERGWSESASPNVRGPPALIFNFSQLEEKLKAGYKATTAGKFSEALKNFLSILHTIPLIVVETRREVDEVKELVVVVREYVLGLQMELRRRELKDNPVRQQELAAYFTHCNLQLPHMRLALMNAMTVCFKAQNLSTAANFARRLLETNPSQESQAKMARQVLTAAERNMKDATQLNYDFRNPFVVCGATHVPIYRGQKDVTCPYCGAHYVLVKQGEVCAVCQLSVIGSDASGLLCSPSQVR</sequence>
<evidence type="ECO:0000256" key="1">
    <source>
        <dbReference type="ARBA" id="ARBA00004255"/>
    </source>
</evidence>
<dbReference type="PANTHER" id="PTHR19876">
    <property type="entry name" value="COATOMER"/>
    <property type="match status" value="1"/>
</dbReference>
<keyword evidence="10" id="KW-0333">Golgi apparatus</keyword>
<dbReference type="InterPro" id="IPR047312">
    <property type="entry name" value="Coatomer_alpha_WD-assoc_reg"/>
</dbReference>
<dbReference type="GO" id="GO:0030126">
    <property type="term" value="C:COPI vesicle coat"/>
    <property type="evidence" value="ECO:0007669"/>
    <property type="project" value="InterPro"/>
</dbReference>
<feature type="repeat" description="WD" evidence="14">
    <location>
        <begin position="1348"/>
        <end position="1381"/>
    </location>
</feature>
<evidence type="ECO:0000256" key="9">
    <source>
        <dbReference type="ARBA" id="ARBA00022927"/>
    </source>
</evidence>
<dbReference type="Pfam" id="PF23953">
    <property type="entry name" value="TPR_COPA_B"/>
    <property type="match status" value="2"/>
</dbReference>
<feature type="repeat" description="WD" evidence="14">
    <location>
        <begin position="1417"/>
        <end position="1458"/>
    </location>
</feature>
<feature type="region of interest" description="Disordered" evidence="15">
    <location>
        <begin position="870"/>
        <end position="906"/>
    </location>
</feature>
<dbReference type="InterPro" id="IPR036322">
    <property type="entry name" value="WD40_repeat_dom_sf"/>
</dbReference>
<keyword evidence="6 14" id="KW-0853">WD repeat</keyword>
<keyword evidence="5" id="KW-0963">Cytoplasm</keyword>
<feature type="repeat" description="WD" evidence="14">
    <location>
        <begin position="131"/>
        <end position="164"/>
    </location>
</feature>
<evidence type="ECO:0000256" key="12">
    <source>
        <dbReference type="ARBA" id="ARBA00023329"/>
    </source>
</evidence>
<dbReference type="PROSITE" id="PS00678">
    <property type="entry name" value="WD_REPEATS_1"/>
    <property type="match status" value="2"/>
</dbReference>
<feature type="compositionally biased region" description="Polar residues" evidence="15">
    <location>
        <begin position="893"/>
        <end position="905"/>
    </location>
</feature>
<dbReference type="PROSITE" id="PS50082">
    <property type="entry name" value="WD_REPEATS_2"/>
    <property type="match status" value="10"/>
</dbReference>
<dbReference type="GO" id="GO:0000139">
    <property type="term" value="C:Golgi membrane"/>
    <property type="evidence" value="ECO:0007669"/>
    <property type="project" value="UniProtKB-SubCell"/>
</dbReference>
<evidence type="ECO:0000259" key="17">
    <source>
        <dbReference type="Pfam" id="PF06957"/>
    </source>
</evidence>
<comment type="subunit">
    <text evidence="3">Oligomeric complex that consists of at least the alpha, beta, beta', gamma, delta, epsilon and zeta subunits.</text>
</comment>
<name>A0A5A7P1G4_STRAF</name>
<evidence type="ECO:0000313" key="20">
    <source>
        <dbReference type="Proteomes" id="UP000325081"/>
    </source>
</evidence>
<dbReference type="Proteomes" id="UP000325081">
    <property type="component" value="Unassembled WGS sequence"/>
</dbReference>
<dbReference type="InterPro" id="IPR056176">
    <property type="entry name" value="TPR_COPA_B"/>
</dbReference>
<dbReference type="InterPro" id="IPR010714">
    <property type="entry name" value="Coatomer_asu_C"/>
</dbReference>
<dbReference type="CDD" id="cd00200">
    <property type="entry name" value="WD40"/>
    <property type="match status" value="2"/>
</dbReference>
<evidence type="ECO:0000256" key="6">
    <source>
        <dbReference type="ARBA" id="ARBA00022574"/>
    </source>
</evidence>
<evidence type="ECO:0000256" key="2">
    <source>
        <dbReference type="ARBA" id="ARBA00004347"/>
    </source>
</evidence>
<evidence type="ECO:0000256" key="8">
    <source>
        <dbReference type="ARBA" id="ARBA00022892"/>
    </source>
</evidence>
<keyword evidence="9" id="KW-0653">Protein transport</keyword>
<dbReference type="SUPFAM" id="SSF63829">
    <property type="entry name" value="Calcium-dependent phosphotriesterase"/>
    <property type="match status" value="1"/>
</dbReference>
<dbReference type="PANTHER" id="PTHR19876:SF38">
    <property type="entry name" value="COATOMER SUBUNIT ALPHA"/>
    <property type="match status" value="1"/>
</dbReference>
<feature type="repeat" description="WD" evidence="14">
    <location>
        <begin position="1264"/>
        <end position="1305"/>
    </location>
</feature>
<evidence type="ECO:0000256" key="14">
    <source>
        <dbReference type="PROSITE-ProRule" id="PRU00221"/>
    </source>
</evidence>
<feature type="domain" description="Coatomer alpha subunit C-terminal" evidence="17">
    <location>
        <begin position="815"/>
        <end position="1222"/>
    </location>
</feature>
<evidence type="ECO:0000259" key="16">
    <source>
        <dbReference type="Pfam" id="PF04053"/>
    </source>
</evidence>
<dbReference type="InterPro" id="IPR020472">
    <property type="entry name" value="WD40_PAC1"/>
</dbReference>
<dbReference type="GO" id="GO:0006886">
    <property type="term" value="P:intracellular protein transport"/>
    <property type="evidence" value="ECO:0007669"/>
    <property type="project" value="InterPro"/>
</dbReference>
<evidence type="ECO:0000259" key="18">
    <source>
        <dbReference type="Pfam" id="PF23953"/>
    </source>
</evidence>
<feature type="compositionally biased region" description="Acidic residues" evidence="15">
    <location>
        <begin position="872"/>
        <end position="890"/>
    </location>
</feature>
<proteinExistence type="predicted"/>
<feature type="repeat" description="WD" evidence="14">
    <location>
        <begin position="1306"/>
        <end position="1347"/>
    </location>
</feature>
<dbReference type="InterPro" id="IPR006692">
    <property type="entry name" value="Beta-prop_COPA/B_2nd"/>
</dbReference>
<dbReference type="FunFam" id="2.130.10.10:FF:000010">
    <property type="entry name" value="Coatomer subunit alpha"/>
    <property type="match status" value="2"/>
</dbReference>
<evidence type="ECO:0000256" key="5">
    <source>
        <dbReference type="ARBA" id="ARBA00022490"/>
    </source>
</evidence>
<evidence type="ECO:0000256" key="3">
    <source>
        <dbReference type="ARBA" id="ARBA00011775"/>
    </source>
</evidence>
<protein>
    <submittedName>
        <fullName evidence="19">Coatomer</fullName>
    </submittedName>
</protein>
<keyword evidence="20" id="KW-1185">Reference proteome</keyword>
<feature type="region of interest" description="Disordered" evidence="15">
    <location>
        <begin position="2087"/>
        <end position="2125"/>
    </location>
</feature>
<keyword evidence="8" id="KW-0931">ER-Golgi transport</keyword>
<reference evidence="20" key="1">
    <citation type="journal article" date="2019" name="Curr. Biol.">
        <title>Genome Sequence of Striga asiatica Provides Insight into the Evolution of Plant Parasitism.</title>
        <authorList>
            <person name="Yoshida S."/>
            <person name="Kim S."/>
            <person name="Wafula E.K."/>
            <person name="Tanskanen J."/>
            <person name="Kim Y.M."/>
            <person name="Honaas L."/>
            <person name="Yang Z."/>
            <person name="Spallek T."/>
            <person name="Conn C.E."/>
            <person name="Ichihashi Y."/>
            <person name="Cheong K."/>
            <person name="Cui S."/>
            <person name="Der J.P."/>
            <person name="Gundlach H."/>
            <person name="Jiao Y."/>
            <person name="Hori C."/>
            <person name="Ishida J.K."/>
            <person name="Kasahara H."/>
            <person name="Kiba T."/>
            <person name="Kim M.S."/>
            <person name="Koo N."/>
            <person name="Laohavisit A."/>
            <person name="Lee Y.H."/>
            <person name="Lumba S."/>
            <person name="McCourt P."/>
            <person name="Mortimer J.C."/>
            <person name="Mutuku J.M."/>
            <person name="Nomura T."/>
            <person name="Sasaki-Sekimoto Y."/>
            <person name="Seto Y."/>
            <person name="Wang Y."/>
            <person name="Wakatake T."/>
            <person name="Sakakibara H."/>
            <person name="Demura T."/>
            <person name="Yamaguchi S."/>
            <person name="Yoneyama K."/>
            <person name="Manabe R.I."/>
            <person name="Nelson D.C."/>
            <person name="Schulman A.H."/>
            <person name="Timko M.P."/>
            <person name="dePamphilis C.W."/>
            <person name="Choi D."/>
            <person name="Shirasu K."/>
        </authorList>
    </citation>
    <scope>NUCLEOTIDE SEQUENCE [LARGE SCALE GENOMIC DNA]</scope>
    <source>
        <strain evidence="20">cv. UVA1</strain>
    </source>
</reference>
<keyword evidence="11" id="KW-0472">Membrane</keyword>
<dbReference type="OrthoDB" id="10261470at2759"/>
<accession>A0A5A7P1G4</accession>
<comment type="subcellular location">
    <subcellularLocation>
        <location evidence="2">Cytoplasmic vesicle</location>
        <location evidence="2">COPI-coated vesicle membrane</location>
        <topology evidence="2">Peripheral membrane protein</topology>
        <orientation evidence="2">Cytoplasmic side</orientation>
    </subcellularLocation>
    <subcellularLocation>
        <location evidence="1">Golgi apparatus membrane</location>
        <topology evidence="1">Peripheral membrane protein</topology>
        <orientation evidence="1">Cytoplasmic side</orientation>
    </subcellularLocation>
</comment>
<feature type="repeat" description="WD" evidence="14">
    <location>
        <begin position="89"/>
        <end position="130"/>
    </location>
</feature>
<dbReference type="FunFam" id="1.25.40.470:FF:000002">
    <property type="entry name" value="Coatomer subunit alpha"/>
    <property type="match status" value="2"/>
</dbReference>
<dbReference type="Pfam" id="PF06957">
    <property type="entry name" value="COPI_C"/>
    <property type="match status" value="2"/>
</dbReference>
<dbReference type="GO" id="GO:0006891">
    <property type="term" value="P:intra-Golgi vesicle-mediated transport"/>
    <property type="evidence" value="ECO:0007669"/>
    <property type="project" value="TreeGrafter"/>
</dbReference>
<organism evidence="19 20">
    <name type="scientific">Striga asiatica</name>
    <name type="common">Asiatic witchweed</name>
    <name type="synonym">Buchnera asiatica</name>
    <dbReference type="NCBI Taxonomy" id="4170"/>
    <lineage>
        <taxon>Eukaryota</taxon>
        <taxon>Viridiplantae</taxon>
        <taxon>Streptophyta</taxon>
        <taxon>Embryophyta</taxon>
        <taxon>Tracheophyta</taxon>
        <taxon>Spermatophyta</taxon>
        <taxon>Magnoliopsida</taxon>
        <taxon>eudicotyledons</taxon>
        <taxon>Gunneridae</taxon>
        <taxon>Pentapetalae</taxon>
        <taxon>asterids</taxon>
        <taxon>lamiids</taxon>
        <taxon>Lamiales</taxon>
        <taxon>Orobanchaceae</taxon>
        <taxon>Buchnereae</taxon>
        <taxon>Striga</taxon>
    </lineage>
</organism>
<feature type="domain" description="COPA/B second beta-propeller" evidence="16">
    <location>
        <begin position="340"/>
        <end position="584"/>
    </location>
</feature>
<dbReference type="Pfam" id="PF04053">
    <property type="entry name" value="B-prop_COPA_B_2nd"/>
    <property type="match status" value="2"/>
</dbReference>
<dbReference type="InterPro" id="IPR001680">
    <property type="entry name" value="WD40_rpt"/>
</dbReference>
<feature type="repeat" description="WD" evidence="14">
    <location>
        <begin position="1461"/>
        <end position="1502"/>
    </location>
</feature>
<dbReference type="GO" id="GO:0006888">
    <property type="term" value="P:endoplasmic reticulum to Golgi vesicle-mediated transport"/>
    <property type="evidence" value="ECO:0007669"/>
    <property type="project" value="TreeGrafter"/>
</dbReference>
<dbReference type="Gene3D" id="1.25.40.470">
    <property type="match status" value="2"/>
</dbReference>
<feature type="repeat" description="WD" evidence="14">
    <location>
        <begin position="200"/>
        <end position="241"/>
    </location>
</feature>
<keyword evidence="12" id="KW-0968">Cytoplasmic vesicle</keyword>
<feature type="domain" description="COPA/B TPR" evidence="18">
    <location>
        <begin position="1842"/>
        <end position="1984"/>
    </location>
</feature>
<dbReference type="PROSITE" id="PS50294">
    <property type="entry name" value="WD_REPEATS_REGION"/>
    <property type="match status" value="10"/>
</dbReference>
<dbReference type="EMBL" id="BKCP01001113">
    <property type="protein sequence ID" value="GER26570.1"/>
    <property type="molecule type" value="Genomic_DNA"/>
</dbReference>
<feature type="domain" description="Coatomer alpha subunit C-terminal" evidence="17">
    <location>
        <begin position="2032"/>
        <end position="2440"/>
    </location>
</feature>
<dbReference type="Gene3D" id="2.130.10.10">
    <property type="entry name" value="YVTN repeat-like/Quinoprotein amine dehydrogenase"/>
    <property type="match status" value="2"/>
</dbReference>